<evidence type="ECO:0000313" key="2">
    <source>
        <dbReference type="Proteomes" id="UP000317165"/>
    </source>
</evidence>
<accession>A0A552Q5T7</accession>
<dbReference type="AlphaFoldDB" id="A0A552Q5T7"/>
<proteinExistence type="predicted"/>
<gene>
    <name evidence="1" type="ORF">EWV53_06190</name>
</gene>
<protein>
    <submittedName>
        <fullName evidence="1">Uncharacterized protein</fullName>
    </submittedName>
</protein>
<dbReference type="EMBL" id="SFAC01000070">
    <property type="protein sequence ID" value="TRV64593.1"/>
    <property type="molecule type" value="Genomic_DNA"/>
</dbReference>
<evidence type="ECO:0000313" key="1">
    <source>
        <dbReference type="EMBL" id="TRV64593.1"/>
    </source>
</evidence>
<reference evidence="1 2" key="1">
    <citation type="submission" date="2019-01" db="EMBL/GenBank/DDBJ databases">
        <title>Coherence of Microcystis species and biogeography revealed through population genomics.</title>
        <authorList>
            <person name="Perez-Carrascal O.M."/>
            <person name="Terrat Y."/>
            <person name="Giani A."/>
            <person name="Fortin N."/>
            <person name="Tromas N."/>
            <person name="Shapiro B.J."/>
        </authorList>
    </citation>
    <scope>NUCLEOTIDE SEQUENCE [LARGE SCALE GENOMIC DNA]</scope>
    <source>
        <strain evidence="1">Mp_MB_F_20051200_S9</strain>
    </source>
</reference>
<sequence>MGYPYYFFGGEVGCGEVGKWGSGEVGKWGGCLITLSPPNPPQRARSDPPRLLSPVSCLLTTDSFSLFNLRPRSHWCSFLPHRSNHHHCPIGWI</sequence>
<dbReference type="Proteomes" id="UP000317165">
    <property type="component" value="Unassembled WGS sequence"/>
</dbReference>
<name>A0A552Q5T7_9CHRO</name>
<organism evidence="1 2">
    <name type="scientific">Microcystis panniformis Mp_MB_F_20051200_S9</name>
    <dbReference type="NCBI Taxonomy" id="2486223"/>
    <lineage>
        <taxon>Bacteria</taxon>
        <taxon>Bacillati</taxon>
        <taxon>Cyanobacteriota</taxon>
        <taxon>Cyanophyceae</taxon>
        <taxon>Oscillatoriophycideae</taxon>
        <taxon>Chroococcales</taxon>
        <taxon>Microcystaceae</taxon>
        <taxon>Microcystis</taxon>
    </lineage>
</organism>
<comment type="caution">
    <text evidence="1">The sequence shown here is derived from an EMBL/GenBank/DDBJ whole genome shotgun (WGS) entry which is preliminary data.</text>
</comment>